<organism evidence="2 3">
    <name type="scientific">Candidatus Promineifilum breve</name>
    <dbReference type="NCBI Taxonomy" id="1806508"/>
    <lineage>
        <taxon>Bacteria</taxon>
        <taxon>Bacillati</taxon>
        <taxon>Chloroflexota</taxon>
        <taxon>Ardenticatenia</taxon>
        <taxon>Candidatus Promineifilales</taxon>
        <taxon>Candidatus Promineifilaceae</taxon>
        <taxon>Candidatus Promineifilum</taxon>
    </lineage>
</organism>
<feature type="transmembrane region" description="Helical" evidence="1">
    <location>
        <begin position="150"/>
        <end position="174"/>
    </location>
</feature>
<evidence type="ECO:0000313" key="2">
    <source>
        <dbReference type="EMBL" id="CUS03174.2"/>
    </source>
</evidence>
<dbReference type="Gene3D" id="1.20.144.10">
    <property type="entry name" value="Phosphatidic acid phosphatase type 2/haloperoxidase"/>
    <property type="match status" value="1"/>
</dbReference>
<dbReference type="Proteomes" id="UP000215027">
    <property type="component" value="Chromosome I"/>
</dbReference>
<dbReference type="RefSeq" id="WP_095042708.1">
    <property type="nucleotide sequence ID" value="NZ_LN890655.1"/>
</dbReference>
<keyword evidence="3" id="KW-1185">Reference proteome</keyword>
<gene>
    <name evidence="2" type="ORF">CFX0092_A1296</name>
</gene>
<feature type="transmembrane region" description="Helical" evidence="1">
    <location>
        <begin position="49"/>
        <end position="71"/>
    </location>
</feature>
<feature type="transmembrane region" description="Helical" evidence="1">
    <location>
        <begin position="92"/>
        <end position="109"/>
    </location>
</feature>
<evidence type="ECO:0000256" key="1">
    <source>
        <dbReference type="SAM" id="Phobius"/>
    </source>
</evidence>
<dbReference type="AlphaFoldDB" id="A0A160T0Z0"/>
<evidence type="ECO:0000313" key="3">
    <source>
        <dbReference type="Proteomes" id="UP000215027"/>
    </source>
</evidence>
<accession>A0A160T0Z0</accession>
<proteinExistence type="predicted"/>
<reference evidence="2" key="1">
    <citation type="submission" date="2016-01" db="EMBL/GenBank/DDBJ databases">
        <authorList>
            <person name="Mcilroy J.S."/>
            <person name="Karst M S."/>
            <person name="Albertsen M."/>
        </authorList>
    </citation>
    <scope>NUCLEOTIDE SEQUENCE</scope>
    <source>
        <strain evidence="2">Cfx-K</strain>
    </source>
</reference>
<name>A0A160T0Z0_9CHLR</name>
<dbReference type="SUPFAM" id="SSF48317">
    <property type="entry name" value="Acid phosphatase/Vanadium-dependent haloperoxidase"/>
    <property type="match status" value="1"/>
</dbReference>
<dbReference type="InterPro" id="IPR036938">
    <property type="entry name" value="PAP2/HPO_sf"/>
</dbReference>
<feature type="transmembrane region" description="Helical" evidence="1">
    <location>
        <begin position="115"/>
        <end position="138"/>
    </location>
</feature>
<keyword evidence="1" id="KW-0812">Transmembrane</keyword>
<sequence length="208" mass="22532">MTVPRDTHKADRVGMVGVARLLSNVISPPIMFALTGLALGVHARPFWPGLAWGALYSALIALTPMLVVAYLMRTGRVTDLHMSATNERHIPYLTAVISGAVAFVILRFFDGPELLRCLAILSVITLGMLGLINTRWLISIHATAAAATWLIAALIFGWVVGLVLLPLLILIAWIRLYLKRHTPPQVLAGITLGLSAVLIMRALGCFLP</sequence>
<dbReference type="EMBL" id="LN890655">
    <property type="protein sequence ID" value="CUS03174.2"/>
    <property type="molecule type" value="Genomic_DNA"/>
</dbReference>
<dbReference type="OrthoDB" id="9786064at2"/>
<protein>
    <submittedName>
        <fullName evidence="2">Uncharacterized protein</fullName>
    </submittedName>
</protein>
<feature type="transmembrane region" description="Helical" evidence="1">
    <location>
        <begin position="186"/>
        <end position="207"/>
    </location>
</feature>
<dbReference type="KEGG" id="pbf:CFX0092_A1296"/>
<feature type="transmembrane region" description="Helical" evidence="1">
    <location>
        <begin position="21"/>
        <end position="43"/>
    </location>
</feature>
<keyword evidence="1" id="KW-1133">Transmembrane helix</keyword>
<keyword evidence="1" id="KW-0472">Membrane</keyword>